<dbReference type="InterPro" id="IPR008201">
    <property type="entry name" value="HepT-like"/>
</dbReference>
<gene>
    <name evidence="4" type="ORF">K2F26_13735</name>
</gene>
<sequence length="38" mass="4571">MTFENFSENKLVVKAVLYDYMIIGEASRHIPQHIKERY</sequence>
<reference evidence="4 5" key="1">
    <citation type="journal article" date="2022" name="J. Am. Chem. Soc.">
        <title>Biosynthesis of Guanitoxin Enables Global Environmental Detection in Freshwater Cyanobacteria.</title>
        <authorList>
            <person name="Lima S.T."/>
            <person name="Fallon T.R."/>
            <person name="Cordoza J.L."/>
            <person name="Chekan J.R."/>
            <person name="Delbaje E."/>
            <person name="Hopiavuori A.R."/>
            <person name="Alvarenga D.O."/>
            <person name="Wood S.M."/>
            <person name="Luhavaya H."/>
            <person name="Baumgartner J.T."/>
            <person name="Dorr F.A."/>
            <person name="Etchegaray A."/>
            <person name="Pinto E."/>
            <person name="McKinnie S.M.K."/>
            <person name="Fiore M.F."/>
            <person name="Moore B.S."/>
        </authorList>
    </citation>
    <scope>NUCLEOTIDE SEQUENCE [LARGE SCALE GENOMIC DNA]</scope>
    <source>
        <strain evidence="4 5">ITEP-024</strain>
    </source>
</reference>
<evidence type="ECO:0000313" key="5">
    <source>
        <dbReference type="Proteomes" id="UP000826540"/>
    </source>
</evidence>
<keyword evidence="2" id="KW-0540">Nuclease</keyword>
<evidence type="ECO:0000256" key="3">
    <source>
        <dbReference type="ARBA" id="ARBA00022801"/>
    </source>
</evidence>
<evidence type="ECO:0000313" key="4">
    <source>
        <dbReference type="EMBL" id="QYX30030.1"/>
    </source>
</evidence>
<organism evidence="4 5">
    <name type="scientific">Sphaerospermopsis torques-reginae ITEP-024</name>
    <dbReference type="NCBI Taxonomy" id="984208"/>
    <lineage>
        <taxon>Bacteria</taxon>
        <taxon>Bacillati</taxon>
        <taxon>Cyanobacteriota</taxon>
        <taxon>Cyanophyceae</taxon>
        <taxon>Nostocales</taxon>
        <taxon>Aphanizomenonaceae</taxon>
        <taxon>Sphaerospermopsis</taxon>
        <taxon>Sphaerospermopsis torques-reginae</taxon>
    </lineage>
</organism>
<dbReference type="Proteomes" id="UP000826540">
    <property type="component" value="Chromosome"/>
</dbReference>
<dbReference type="Pfam" id="PF01934">
    <property type="entry name" value="HepT-like"/>
    <property type="match status" value="1"/>
</dbReference>
<dbReference type="EMBL" id="CP080598">
    <property type="protein sequence ID" value="QYX30030.1"/>
    <property type="molecule type" value="Genomic_DNA"/>
</dbReference>
<accession>A0ABX8WUE7</accession>
<protein>
    <submittedName>
        <fullName evidence="4">DUF86 domain-containing protein</fullName>
    </submittedName>
</protein>
<keyword evidence="5" id="KW-1185">Reference proteome</keyword>
<evidence type="ECO:0000256" key="1">
    <source>
        <dbReference type="ARBA" id="ARBA00022649"/>
    </source>
</evidence>
<name>A0ABX8WUE7_9CYAN</name>
<keyword evidence="1" id="KW-1277">Toxin-antitoxin system</keyword>
<keyword evidence="3" id="KW-0378">Hydrolase</keyword>
<evidence type="ECO:0000256" key="2">
    <source>
        <dbReference type="ARBA" id="ARBA00022722"/>
    </source>
</evidence>
<proteinExistence type="predicted"/>